<evidence type="ECO:0000313" key="1">
    <source>
        <dbReference type="EMBL" id="GGW60298.1"/>
    </source>
</evidence>
<dbReference type="EMBL" id="BMUE01000008">
    <property type="protein sequence ID" value="GGW60298.1"/>
    <property type="molecule type" value="Genomic_DNA"/>
</dbReference>
<accession>A0A918J8K0</accession>
<evidence type="ECO:0008006" key="3">
    <source>
        <dbReference type="Google" id="ProtNLM"/>
    </source>
</evidence>
<dbReference type="Proteomes" id="UP000620224">
    <property type="component" value="Unassembled WGS sequence"/>
</dbReference>
<dbReference type="GO" id="GO:0003677">
    <property type="term" value="F:DNA binding"/>
    <property type="evidence" value="ECO:0007669"/>
    <property type="project" value="InterPro"/>
</dbReference>
<keyword evidence="2" id="KW-1185">Reference proteome</keyword>
<comment type="caution">
    <text evidence="1">The sequence shown here is derived from an EMBL/GenBank/DDBJ whole genome shotgun (WGS) entry which is preliminary data.</text>
</comment>
<dbReference type="RefSeq" id="WP_190016813.1">
    <property type="nucleotide sequence ID" value="NZ_BMUE01000008.1"/>
</dbReference>
<sequence length="88" mass="9432">MDKARLTEVTARRTAQYSDGRQFAAEDVDQVLDALFGTVEHPGTIAEALKAQQTVALGSFGSFHATDDGAAAFRPGKALTEYLRDETG</sequence>
<proteinExistence type="predicted"/>
<reference evidence="1" key="1">
    <citation type="journal article" date="2014" name="Int. J. Syst. Evol. Microbiol.">
        <title>Complete genome sequence of Corynebacterium casei LMG S-19264T (=DSM 44701T), isolated from a smear-ripened cheese.</title>
        <authorList>
            <consortium name="US DOE Joint Genome Institute (JGI-PGF)"/>
            <person name="Walter F."/>
            <person name="Albersmeier A."/>
            <person name="Kalinowski J."/>
            <person name="Ruckert C."/>
        </authorList>
    </citation>
    <scope>NUCLEOTIDE SEQUENCE</scope>
    <source>
        <strain evidence="1">JCM 4490</strain>
    </source>
</reference>
<name>A0A918J8K0_9ACTN</name>
<dbReference type="InterPro" id="IPR010992">
    <property type="entry name" value="IHF-like_DNA-bd_dom_sf"/>
</dbReference>
<dbReference type="AlphaFoldDB" id="A0A918J8K0"/>
<gene>
    <name evidence="1" type="ORF">GCM10010503_41990</name>
</gene>
<dbReference type="SUPFAM" id="SSF47729">
    <property type="entry name" value="IHF-like DNA-binding proteins"/>
    <property type="match status" value="1"/>
</dbReference>
<protein>
    <recommendedName>
        <fullName evidence="3">DNA-binding protein</fullName>
    </recommendedName>
</protein>
<reference evidence="1" key="2">
    <citation type="submission" date="2020-09" db="EMBL/GenBank/DDBJ databases">
        <authorList>
            <person name="Sun Q."/>
            <person name="Ohkuma M."/>
        </authorList>
    </citation>
    <scope>NUCLEOTIDE SEQUENCE</scope>
    <source>
        <strain evidence="1">JCM 4490</strain>
    </source>
</reference>
<evidence type="ECO:0000313" key="2">
    <source>
        <dbReference type="Proteomes" id="UP000620224"/>
    </source>
</evidence>
<organism evidence="1 2">
    <name type="scientific">Streptomyces lucensis JCM 4490</name>
    <dbReference type="NCBI Taxonomy" id="1306176"/>
    <lineage>
        <taxon>Bacteria</taxon>
        <taxon>Bacillati</taxon>
        <taxon>Actinomycetota</taxon>
        <taxon>Actinomycetes</taxon>
        <taxon>Kitasatosporales</taxon>
        <taxon>Streptomycetaceae</taxon>
        <taxon>Streptomyces</taxon>
    </lineage>
</organism>